<dbReference type="GO" id="GO:0005524">
    <property type="term" value="F:ATP binding"/>
    <property type="evidence" value="ECO:0007669"/>
    <property type="project" value="UniProtKB-KW"/>
</dbReference>
<keyword evidence="4" id="KW-0067">ATP-binding</keyword>
<evidence type="ECO:0000256" key="5">
    <source>
        <dbReference type="SAM" id="MobiDB-lite"/>
    </source>
</evidence>
<proteinExistence type="predicted"/>
<sequence>MRLVDTSLNEDLNPEEACGFLKIGLLCTQDMPKCRPSMSTVVRMLQGEIRVYDMEISKPGLLSQFMDTKESGGQKYKEEAKNTSDTPTSGLGKLYNSSSSTGITTTSVATMTFNSIYDRSRSLSDSR</sequence>
<dbReference type="Proteomes" id="UP000516437">
    <property type="component" value="Chromosome 4"/>
</dbReference>
<protein>
    <submittedName>
        <fullName evidence="6">Uncharacterized protein</fullName>
    </submittedName>
</protein>
<keyword evidence="7" id="KW-1185">Reference proteome</keyword>
<accession>A0A6A1VU99</accession>
<feature type="region of interest" description="Disordered" evidence="5">
    <location>
        <begin position="69"/>
        <end position="102"/>
    </location>
</feature>
<feature type="compositionally biased region" description="Basic and acidic residues" evidence="5">
    <location>
        <begin position="69"/>
        <end position="82"/>
    </location>
</feature>
<evidence type="ECO:0000256" key="4">
    <source>
        <dbReference type="ARBA" id="ARBA00022840"/>
    </source>
</evidence>
<dbReference type="InterPro" id="IPR052059">
    <property type="entry name" value="CR_Ser/Thr_kinase"/>
</dbReference>
<evidence type="ECO:0000256" key="3">
    <source>
        <dbReference type="ARBA" id="ARBA00022777"/>
    </source>
</evidence>
<dbReference type="PANTHER" id="PTHR47973">
    <property type="entry name" value="CYSTEINE-RICH RECEPTOR-LIKE PROTEIN KINASE 3"/>
    <property type="match status" value="1"/>
</dbReference>
<dbReference type="Gene3D" id="1.10.510.10">
    <property type="entry name" value="Transferase(Phosphotransferase) domain 1"/>
    <property type="match status" value="1"/>
</dbReference>
<comment type="caution">
    <text evidence="6">The sequence shown here is derived from an EMBL/GenBank/DDBJ whole genome shotgun (WGS) entry which is preliminary data.</text>
</comment>
<evidence type="ECO:0000313" key="6">
    <source>
        <dbReference type="EMBL" id="KAB1216501.1"/>
    </source>
</evidence>
<dbReference type="AlphaFoldDB" id="A0A6A1VU99"/>
<evidence type="ECO:0000313" key="7">
    <source>
        <dbReference type="Proteomes" id="UP000516437"/>
    </source>
</evidence>
<keyword evidence="2" id="KW-0547">Nucleotide-binding</keyword>
<dbReference type="OrthoDB" id="4062651at2759"/>
<dbReference type="EMBL" id="RXIC02000022">
    <property type="protein sequence ID" value="KAB1216501.1"/>
    <property type="molecule type" value="Genomic_DNA"/>
</dbReference>
<reference evidence="6 7" key="1">
    <citation type="journal article" date="2019" name="Plant Biotechnol. J.">
        <title>The red bayberry genome and genetic basis of sex determination.</title>
        <authorList>
            <person name="Jia H.M."/>
            <person name="Jia H.J."/>
            <person name="Cai Q.L."/>
            <person name="Wang Y."/>
            <person name="Zhao H.B."/>
            <person name="Yang W.F."/>
            <person name="Wang G.Y."/>
            <person name="Li Y.H."/>
            <person name="Zhan D.L."/>
            <person name="Shen Y.T."/>
            <person name="Niu Q.F."/>
            <person name="Chang L."/>
            <person name="Qiu J."/>
            <person name="Zhao L."/>
            <person name="Xie H.B."/>
            <person name="Fu W.Y."/>
            <person name="Jin J."/>
            <person name="Li X.W."/>
            <person name="Jiao Y."/>
            <person name="Zhou C.C."/>
            <person name="Tu T."/>
            <person name="Chai C.Y."/>
            <person name="Gao J.L."/>
            <person name="Fan L.J."/>
            <person name="van de Weg E."/>
            <person name="Wang J.Y."/>
            <person name="Gao Z.S."/>
        </authorList>
    </citation>
    <scope>NUCLEOTIDE SEQUENCE [LARGE SCALE GENOMIC DNA]</scope>
    <source>
        <tissue evidence="6">Leaves</tissue>
    </source>
</reference>
<keyword evidence="1" id="KW-0808">Transferase</keyword>
<organism evidence="6 7">
    <name type="scientific">Morella rubra</name>
    <name type="common">Chinese bayberry</name>
    <dbReference type="NCBI Taxonomy" id="262757"/>
    <lineage>
        <taxon>Eukaryota</taxon>
        <taxon>Viridiplantae</taxon>
        <taxon>Streptophyta</taxon>
        <taxon>Embryophyta</taxon>
        <taxon>Tracheophyta</taxon>
        <taxon>Spermatophyta</taxon>
        <taxon>Magnoliopsida</taxon>
        <taxon>eudicotyledons</taxon>
        <taxon>Gunneridae</taxon>
        <taxon>Pentapetalae</taxon>
        <taxon>rosids</taxon>
        <taxon>fabids</taxon>
        <taxon>Fagales</taxon>
        <taxon>Myricaceae</taxon>
        <taxon>Morella</taxon>
    </lineage>
</organism>
<name>A0A6A1VU99_9ROSI</name>
<evidence type="ECO:0000256" key="2">
    <source>
        <dbReference type="ARBA" id="ARBA00022741"/>
    </source>
</evidence>
<keyword evidence="3" id="KW-0418">Kinase</keyword>
<dbReference type="GO" id="GO:0016301">
    <property type="term" value="F:kinase activity"/>
    <property type="evidence" value="ECO:0007669"/>
    <property type="project" value="UniProtKB-KW"/>
</dbReference>
<gene>
    <name evidence="6" type="ORF">CJ030_MR4G023086</name>
</gene>
<evidence type="ECO:0000256" key="1">
    <source>
        <dbReference type="ARBA" id="ARBA00022679"/>
    </source>
</evidence>